<feature type="region of interest" description="Disordered" evidence="1">
    <location>
        <begin position="167"/>
        <end position="202"/>
    </location>
</feature>
<protein>
    <submittedName>
        <fullName evidence="2">Uncharacterized protein</fullName>
    </submittedName>
</protein>
<feature type="compositionally biased region" description="Basic and acidic residues" evidence="1">
    <location>
        <begin position="401"/>
        <end position="413"/>
    </location>
</feature>
<feature type="compositionally biased region" description="Polar residues" evidence="1">
    <location>
        <begin position="171"/>
        <end position="192"/>
    </location>
</feature>
<feature type="compositionally biased region" description="Low complexity" evidence="1">
    <location>
        <begin position="37"/>
        <end position="48"/>
    </location>
</feature>
<feature type="compositionally biased region" description="Pro residues" evidence="1">
    <location>
        <begin position="1161"/>
        <end position="1171"/>
    </location>
</feature>
<feature type="compositionally biased region" description="Basic residues" evidence="1">
    <location>
        <begin position="1366"/>
        <end position="1381"/>
    </location>
</feature>
<proteinExistence type="predicted"/>
<feature type="compositionally biased region" description="Basic and acidic residues" evidence="1">
    <location>
        <begin position="719"/>
        <end position="752"/>
    </location>
</feature>
<dbReference type="EMBL" id="ML994340">
    <property type="protein sequence ID" value="KAF2196694.1"/>
    <property type="molecule type" value="Genomic_DNA"/>
</dbReference>
<feature type="compositionally biased region" description="Polar residues" evidence="1">
    <location>
        <begin position="552"/>
        <end position="568"/>
    </location>
</feature>
<feature type="compositionally biased region" description="Basic residues" evidence="1">
    <location>
        <begin position="1474"/>
        <end position="1488"/>
    </location>
</feature>
<name>A0A9P4JE89_9PLEO</name>
<feature type="compositionally biased region" description="Basic and acidic residues" evidence="1">
    <location>
        <begin position="438"/>
        <end position="452"/>
    </location>
</feature>
<evidence type="ECO:0000313" key="2">
    <source>
        <dbReference type="EMBL" id="KAF2196694.1"/>
    </source>
</evidence>
<feature type="compositionally biased region" description="Basic and acidic residues" evidence="1">
    <location>
        <begin position="475"/>
        <end position="486"/>
    </location>
</feature>
<feature type="compositionally biased region" description="Acidic residues" evidence="1">
    <location>
        <begin position="1309"/>
        <end position="1327"/>
    </location>
</feature>
<feature type="compositionally biased region" description="Polar residues" evidence="1">
    <location>
        <begin position="805"/>
        <end position="818"/>
    </location>
</feature>
<feature type="region of interest" description="Disordered" evidence="1">
    <location>
        <begin position="1"/>
        <end position="118"/>
    </location>
</feature>
<feature type="compositionally biased region" description="Low complexity" evidence="1">
    <location>
        <begin position="1093"/>
        <end position="1106"/>
    </location>
</feature>
<feature type="compositionally biased region" description="Basic and acidic residues" evidence="1">
    <location>
        <begin position="934"/>
        <end position="945"/>
    </location>
</feature>
<feature type="region of interest" description="Disordered" evidence="1">
    <location>
        <begin position="266"/>
        <end position="305"/>
    </location>
</feature>
<gene>
    <name evidence="2" type="ORF">GQ43DRAFT_444887</name>
</gene>
<feature type="region of interest" description="Disordered" evidence="1">
    <location>
        <begin position="334"/>
        <end position="1529"/>
    </location>
</feature>
<evidence type="ECO:0000313" key="3">
    <source>
        <dbReference type="Proteomes" id="UP000799536"/>
    </source>
</evidence>
<feature type="compositionally biased region" description="Low complexity" evidence="1">
    <location>
        <begin position="1185"/>
        <end position="1196"/>
    </location>
</feature>
<feature type="compositionally biased region" description="Basic and acidic residues" evidence="1">
    <location>
        <begin position="901"/>
        <end position="922"/>
    </location>
</feature>
<feature type="compositionally biased region" description="Pro residues" evidence="1">
    <location>
        <begin position="1217"/>
        <end position="1226"/>
    </location>
</feature>
<feature type="compositionally biased region" description="Polar residues" evidence="1">
    <location>
        <begin position="972"/>
        <end position="995"/>
    </location>
</feature>
<comment type="caution">
    <text evidence="2">The sequence shown here is derived from an EMBL/GenBank/DDBJ whole genome shotgun (WGS) entry which is preliminary data.</text>
</comment>
<feature type="compositionally biased region" description="Basic and acidic residues" evidence="1">
    <location>
        <begin position="668"/>
        <end position="677"/>
    </location>
</feature>
<accession>A0A9P4JE89</accession>
<dbReference type="OrthoDB" id="5423926at2759"/>
<feature type="compositionally biased region" description="Basic and acidic residues" evidence="1">
    <location>
        <begin position="689"/>
        <end position="698"/>
    </location>
</feature>
<keyword evidence="3" id="KW-1185">Reference proteome</keyword>
<feature type="compositionally biased region" description="Basic and acidic residues" evidence="1">
    <location>
        <begin position="823"/>
        <end position="838"/>
    </location>
</feature>
<dbReference type="Proteomes" id="UP000799536">
    <property type="component" value="Unassembled WGS sequence"/>
</dbReference>
<feature type="compositionally biased region" description="Basic and acidic residues" evidence="1">
    <location>
        <begin position="1034"/>
        <end position="1044"/>
    </location>
</feature>
<feature type="compositionally biased region" description="Low complexity" evidence="1">
    <location>
        <begin position="528"/>
        <end position="551"/>
    </location>
</feature>
<feature type="compositionally biased region" description="Basic residues" evidence="1">
    <location>
        <begin position="1512"/>
        <end position="1523"/>
    </location>
</feature>
<feature type="compositionally biased region" description="Polar residues" evidence="1">
    <location>
        <begin position="876"/>
        <end position="900"/>
    </location>
</feature>
<feature type="compositionally biased region" description="Polar residues" evidence="1">
    <location>
        <begin position="281"/>
        <end position="293"/>
    </location>
</feature>
<feature type="compositionally biased region" description="Polar residues" evidence="1">
    <location>
        <begin position="1439"/>
        <end position="1451"/>
    </location>
</feature>
<evidence type="ECO:0000256" key="1">
    <source>
        <dbReference type="SAM" id="MobiDB-lite"/>
    </source>
</evidence>
<feature type="compositionally biased region" description="Low complexity" evidence="1">
    <location>
        <begin position="8"/>
        <end position="28"/>
    </location>
</feature>
<reference evidence="2" key="1">
    <citation type="journal article" date="2020" name="Stud. Mycol.">
        <title>101 Dothideomycetes genomes: a test case for predicting lifestyles and emergence of pathogens.</title>
        <authorList>
            <person name="Haridas S."/>
            <person name="Albert R."/>
            <person name="Binder M."/>
            <person name="Bloem J."/>
            <person name="Labutti K."/>
            <person name="Salamov A."/>
            <person name="Andreopoulos B."/>
            <person name="Baker S."/>
            <person name="Barry K."/>
            <person name="Bills G."/>
            <person name="Bluhm B."/>
            <person name="Cannon C."/>
            <person name="Castanera R."/>
            <person name="Culley D."/>
            <person name="Daum C."/>
            <person name="Ezra D."/>
            <person name="Gonzalez J."/>
            <person name="Henrissat B."/>
            <person name="Kuo A."/>
            <person name="Liang C."/>
            <person name="Lipzen A."/>
            <person name="Lutzoni F."/>
            <person name="Magnuson J."/>
            <person name="Mondo S."/>
            <person name="Nolan M."/>
            <person name="Ohm R."/>
            <person name="Pangilinan J."/>
            <person name="Park H.-J."/>
            <person name="Ramirez L."/>
            <person name="Alfaro M."/>
            <person name="Sun H."/>
            <person name="Tritt A."/>
            <person name="Yoshinaga Y."/>
            <person name="Zwiers L.-H."/>
            <person name="Turgeon B."/>
            <person name="Goodwin S."/>
            <person name="Spatafora J."/>
            <person name="Crous P."/>
            <person name="Grigoriev I."/>
        </authorList>
    </citation>
    <scope>NUCLEOTIDE SEQUENCE</scope>
    <source>
        <strain evidence="2">ATCC 74209</strain>
    </source>
</reference>
<organism evidence="2 3">
    <name type="scientific">Delitschia confertaspora ATCC 74209</name>
    <dbReference type="NCBI Taxonomy" id="1513339"/>
    <lineage>
        <taxon>Eukaryota</taxon>
        <taxon>Fungi</taxon>
        <taxon>Dikarya</taxon>
        <taxon>Ascomycota</taxon>
        <taxon>Pezizomycotina</taxon>
        <taxon>Dothideomycetes</taxon>
        <taxon>Pleosporomycetidae</taxon>
        <taxon>Pleosporales</taxon>
        <taxon>Delitschiaceae</taxon>
        <taxon>Delitschia</taxon>
    </lineage>
</organism>
<feature type="compositionally biased region" description="Basic and acidic residues" evidence="1">
    <location>
        <begin position="622"/>
        <end position="632"/>
    </location>
</feature>
<feature type="compositionally biased region" description="Acidic residues" evidence="1">
    <location>
        <begin position="854"/>
        <end position="863"/>
    </location>
</feature>
<sequence>MFHRRRAASNPAPKSPPSAAASLAASQAFLQNRNSHASLSSAAAAAALRTHPAGPTAVGEVVTRRMIRKGSTSSHGSGSLRGPPLQRRLSSGSMTERSFRAPSPNRSSPIDPNAPPVPSIPVEVPAVSVVHRRASSLEPAFRGGSPRRVGGRGVSLDRAVQAPAGRARGLSLSQVPETVPESGTRSSINFSRPISPPQSPHGWFTGPVVTDQEFRGGNNAKEKQAEGLPEYEVQGLQHSIHNAANRPVSTKKNKLGQGVEGARLAAGTMGSKPSGSAVPIAQTSVGPSPSVRRQQPVDPKSPLAVYDPSTRTFISKQEAMARFRELDQYYEGSPEGYVPIPEPIPAPVRRVSQKQHTPVARVPSQPKAPQKPSPLPGQSPEREAILYRKQSPPRALQQGGREPDKVDLEDIPAHIRYPRTPTPPSEVATDVPGVLPRRISEDYAEADQKPSRETSMVDSGFVDEPRRPVSPSLDLIRDTPHPELEHTSAQNSKEGPRAQSLSPPRFAHFAPVAVEFPEGTKHQPPGRSVSPAKSALKSSPSQSRRSNSPMSTNGQNTFRIAPSETSDTMSDDGLRKKKKKSVRVSFDEEPVVAGRSSHAEITSPASPSGLGASRWNSQTSPVEEHDFDEIMKPRAALPSFGSIRNSHRRHESDQVAETKTASVGPLDKPLEASKDDAIGGLLAQHFASRHQEKSHPHQEPLPPEVTSVEGSGYVSDSDQSYKGDQSRAFAPDDREADIWKEAKSDLEGREPKALTGTVDRSNSQELGVPAISILPATPSATEGGEPRFDQSFGIPGGWNEVEQHTAASSPQAGTSNDVPQVGVHDHAEAHVAETHDQPSENSSDEDSSSIYSDAYEDLSDVEDGGFASIDALMESSMAQQSTATIPPAQRNSVSTSQANNIDERPNEIRNEETARSGPRDTARPYGGEFSNSEGQERRIKGHEHSIPASVASVQVGPIQQQPQSAAARDTKVQSIQPAQTIAKSPQDFPVSTQPRKSALKKTVSPPPETSVPAAHIRTTMRDNTRSSIAASPEPRMRKSMRGEDPTTPTRATSGLAASRHSMPHAETRPQKGALQKKHMPAAAQSPKTKPQSAAGAALAKAAAIPAPTYDSDSDASASSFVRERRKKSSKGGDSYTMRRSMRESTMAAGPRMRAAPSVKPISPPVGSPPPTLRKSMRAASPEPSSPMRSSGLMSSRFSIRSLSPAGRKMGKHDSFAEPPPPLPVQTPSPKGLPGKLGGFGKASKSKSKAPAGSTSKSRFKSRFEDSSDEEDDRPRRFQSRFADSDSDEDFELPPGLAPVRGIPRRSGEEDAPSTDLEDEDSDGEPAIDVEKSPGRITNGAKHASFAPTSLRQSMHAPDTSFESVKKPKAKRGFLGLGKKKSPSQVAEPEPAPVPMKEEIPDIPLPPPARNRPLTPIGEDDDKAIEVGPSDTRSPKLQRRNTPQWGRSTSDSWPLPQTPPSSEPGRPQTSDGAKAKRTSMRPTFSKRHSSVMSESSYVKGGKEKDEAVPIGKNGKKKKFPKLRRMFGLTD</sequence>